<gene>
    <name evidence="1" type="ORF">SPELUC_LOCUS7532</name>
</gene>
<comment type="caution">
    <text evidence="1">The sequence shown here is derived from an EMBL/GenBank/DDBJ whole genome shotgun (WGS) entry which is preliminary data.</text>
</comment>
<proteinExistence type="predicted"/>
<reference evidence="1" key="1">
    <citation type="submission" date="2021-06" db="EMBL/GenBank/DDBJ databases">
        <authorList>
            <person name="Kallberg Y."/>
            <person name="Tangrot J."/>
            <person name="Rosling A."/>
        </authorList>
    </citation>
    <scope>NUCLEOTIDE SEQUENCE</scope>
    <source>
        <strain evidence="1">28 12/20/2015</strain>
    </source>
</reference>
<sequence>MKSQNNSSKSLPKPQEKSKRSTIIARRTTRENERIHYKCQKELQET</sequence>
<accession>A0ACA9MVX5</accession>
<organism evidence="1 2">
    <name type="scientific">Cetraspora pellucida</name>
    <dbReference type="NCBI Taxonomy" id="1433469"/>
    <lineage>
        <taxon>Eukaryota</taxon>
        <taxon>Fungi</taxon>
        <taxon>Fungi incertae sedis</taxon>
        <taxon>Mucoromycota</taxon>
        <taxon>Glomeromycotina</taxon>
        <taxon>Glomeromycetes</taxon>
        <taxon>Diversisporales</taxon>
        <taxon>Gigasporaceae</taxon>
        <taxon>Cetraspora</taxon>
    </lineage>
</organism>
<feature type="non-terminal residue" evidence="1">
    <location>
        <position position="46"/>
    </location>
</feature>
<protein>
    <submittedName>
        <fullName evidence="1">12447_t:CDS:1</fullName>
    </submittedName>
</protein>
<name>A0ACA9MVX5_9GLOM</name>
<keyword evidence="2" id="KW-1185">Reference proteome</keyword>
<evidence type="ECO:0000313" key="1">
    <source>
        <dbReference type="EMBL" id="CAG8611986.1"/>
    </source>
</evidence>
<evidence type="ECO:0000313" key="2">
    <source>
        <dbReference type="Proteomes" id="UP000789366"/>
    </source>
</evidence>
<dbReference type="Proteomes" id="UP000789366">
    <property type="component" value="Unassembled WGS sequence"/>
</dbReference>
<dbReference type="EMBL" id="CAJVPW010010101">
    <property type="protein sequence ID" value="CAG8611986.1"/>
    <property type="molecule type" value="Genomic_DNA"/>
</dbReference>